<comment type="caution">
    <text evidence="2">The sequence shown here is derived from an EMBL/GenBank/DDBJ whole genome shotgun (WGS) entry which is preliminary data.</text>
</comment>
<dbReference type="EMBL" id="QSGO01000003">
    <property type="protein sequence ID" value="RHB37027.1"/>
    <property type="molecule type" value="Genomic_DNA"/>
</dbReference>
<dbReference type="Proteomes" id="UP000284379">
    <property type="component" value="Unassembled WGS sequence"/>
</dbReference>
<gene>
    <name evidence="2" type="ORF">DW888_05615</name>
</gene>
<dbReference type="RefSeq" id="WP_002558962.1">
    <property type="nucleotide sequence ID" value="NZ_CABJFV010000003.1"/>
</dbReference>
<dbReference type="PROSITE" id="PS51257">
    <property type="entry name" value="PROKAR_LIPOPROTEIN"/>
    <property type="match status" value="1"/>
</dbReference>
<reference evidence="2 3" key="1">
    <citation type="submission" date="2018-08" db="EMBL/GenBank/DDBJ databases">
        <title>A genome reference for cultivated species of the human gut microbiota.</title>
        <authorList>
            <person name="Zou Y."/>
            <person name="Xue W."/>
            <person name="Luo G."/>
        </authorList>
    </citation>
    <scope>NUCLEOTIDE SEQUENCE [LARGE SCALE GENOMIC DNA]</scope>
    <source>
        <strain evidence="2 3">AM40-30BH</strain>
    </source>
</reference>
<name>A0A413VTQ6_9BACE</name>
<dbReference type="AlphaFoldDB" id="A0A413VTQ6"/>
<organism evidence="2 3">
    <name type="scientific">Bacteroides nordii</name>
    <dbReference type="NCBI Taxonomy" id="291645"/>
    <lineage>
        <taxon>Bacteria</taxon>
        <taxon>Pseudomonadati</taxon>
        <taxon>Bacteroidota</taxon>
        <taxon>Bacteroidia</taxon>
        <taxon>Bacteroidales</taxon>
        <taxon>Bacteroidaceae</taxon>
        <taxon>Bacteroides</taxon>
    </lineage>
</organism>
<dbReference type="GeneID" id="69504787"/>
<proteinExistence type="predicted"/>
<protein>
    <recommendedName>
        <fullName evidence="4">Lipoprotein</fullName>
    </recommendedName>
</protein>
<evidence type="ECO:0000313" key="3">
    <source>
        <dbReference type="Proteomes" id="UP000284379"/>
    </source>
</evidence>
<sequence length="541" mass="61992">MKSNLKKLSTLLILLMIVSCYNDRFDTIDYSLSVEDNNNELKKEVNLRSEFSLALAKVFAESKDVRELIKKEALKQFDYDYDVLYMLVKDKKIGNNKTLEELLLKYMNKENLLILIQEIPTLTIFVPSLPEESFSAEKWDIKQEIPFVAYKNEDNTISYVNSAGIVNTFEEDEIPVFPIVVIKPSERIVLQKGTRNSNSSTVLHAENGINFVFEFDEFDNVTSPQIKTRTSTTTIPDLFKKIYDAKKFSDQNDIWQRDYIYYNISKKDGKGVFQKNISECIYSLELLGDPNNMFRLIADQEGDPHYSETESLRPGSGSSRPKPKSRSEDYHRTQAGFWYGGNFEFLVKTYISNKQLSSNEIIKAVSIHPLHLFDLAIERNGRRPAKVVGINKMKKYYLPTPIPIFDWNIENYSTSIKISIEEKDNQETSMKTSETTSTFATNFEFNAGFKDIVKVGAKVSTSTTLKVSTVVTTYLNSDQLGDVIINFGDDIVVKDEMEIINSLVEYDQNGVRKTTDSYGPVLNPRYNSGYYKLGILPLPQY</sequence>
<evidence type="ECO:0000256" key="1">
    <source>
        <dbReference type="SAM" id="MobiDB-lite"/>
    </source>
</evidence>
<accession>A0A413VTQ6</accession>
<evidence type="ECO:0000313" key="2">
    <source>
        <dbReference type="EMBL" id="RHB37027.1"/>
    </source>
</evidence>
<feature type="region of interest" description="Disordered" evidence="1">
    <location>
        <begin position="304"/>
        <end position="328"/>
    </location>
</feature>
<evidence type="ECO:0008006" key="4">
    <source>
        <dbReference type="Google" id="ProtNLM"/>
    </source>
</evidence>